<keyword evidence="2" id="KW-1185">Reference proteome</keyword>
<gene>
    <name evidence="1" type="ORF">Q6A48_03215</name>
</gene>
<dbReference type="RefSeq" id="WP_304552336.1">
    <property type="nucleotide sequence ID" value="NZ_JAUQOP010000003.1"/>
</dbReference>
<name>A0ABT9BTK2_9PSED</name>
<accession>A0ABT9BTK2</accession>
<dbReference type="EMBL" id="JAUQOP010000003">
    <property type="protein sequence ID" value="MDO7895895.1"/>
    <property type="molecule type" value="Genomic_DNA"/>
</dbReference>
<reference evidence="1 2" key="1">
    <citation type="submission" date="2023-07" db="EMBL/GenBank/DDBJ databases">
        <title>Identification of four novel Pseudomonas species associated with bacterial leaf spot of cucurbits.</title>
        <authorList>
            <person name="Fullem K.R."/>
        </authorList>
    </citation>
    <scope>NUCLEOTIDE SEQUENCE [LARGE SCALE GENOMIC DNA]</scope>
    <source>
        <strain evidence="1 2">K18</strain>
    </source>
</reference>
<dbReference type="Proteomes" id="UP001228019">
    <property type="component" value="Unassembled WGS sequence"/>
</dbReference>
<proteinExistence type="predicted"/>
<evidence type="ECO:0000313" key="2">
    <source>
        <dbReference type="Proteomes" id="UP001228019"/>
    </source>
</evidence>
<sequence>MGRLTDTRDDPPSSLHQWLQWQARQHGTDVALRHAHYGYVLESGRVVSEGSALQLAARGDLQDFYLGTKAGGVGRQGVAAGAVSG</sequence>
<protein>
    <submittedName>
        <fullName evidence="1">Uncharacterized protein</fullName>
    </submittedName>
</protein>
<evidence type="ECO:0000313" key="1">
    <source>
        <dbReference type="EMBL" id="MDO7895895.1"/>
    </source>
</evidence>
<comment type="caution">
    <text evidence="1">The sequence shown here is derived from an EMBL/GenBank/DDBJ whole genome shotgun (WGS) entry which is preliminary data.</text>
</comment>
<organism evidence="1 2">
    <name type="scientific">Pseudomonas citrulli</name>
    <dbReference type="NCBI Taxonomy" id="3064347"/>
    <lineage>
        <taxon>Bacteria</taxon>
        <taxon>Pseudomonadati</taxon>
        <taxon>Pseudomonadota</taxon>
        <taxon>Gammaproteobacteria</taxon>
        <taxon>Pseudomonadales</taxon>
        <taxon>Pseudomonadaceae</taxon>
        <taxon>Pseudomonas</taxon>
    </lineage>
</organism>